<evidence type="ECO:0000313" key="4">
    <source>
        <dbReference type="EMBL" id="WMI30487.1"/>
    </source>
</evidence>
<dbReference type="PROSITE" id="PS50075">
    <property type="entry name" value="CARRIER"/>
    <property type="match status" value="1"/>
</dbReference>
<organism evidence="4">
    <name type="scientific">Candidatus Organicella extenuata</name>
    <dbReference type="NCBI Taxonomy" id="2841811"/>
    <lineage>
        <taxon>Bacteria</taxon>
        <taxon>Pseudomonadati</taxon>
        <taxon>Verrucomicrobiota</taxon>
        <taxon>Candidatus Organicella</taxon>
    </lineage>
</organism>
<dbReference type="InterPro" id="IPR009081">
    <property type="entry name" value="PP-bd_ACP"/>
</dbReference>
<dbReference type="PROSITE" id="PS00012">
    <property type="entry name" value="PHOSPHOPANTETHEINE"/>
    <property type="match status" value="1"/>
</dbReference>
<proteinExistence type="predicted"/>
<name>A0AA51BKT1_9BACT</name>
<dbReference type="Gene3D" id="3.10.129.10">
    <property type="entry name" value="Hotdog Thioesterase"/>
    <property type="match status" value="1"/>
</dbReference>
<accession>A0AA51BKT1</accession>
<reference evidence="4" key="2">
    <citation type="submission" date="2023-06" db="EMBL/GenBank/DDBJ databases">
        <authorList>
            <person name="Williams T.J."/>
            <person name="Allen M.A."/>
            <person name="Ivanova N."/>
            <person name="Huntemann M."/>
            <person name="Haque S."/>
            <person name="Hancock A.M."/>
            <person name="Brazendale S."/>
            <person name="Cavicchioli R."/>
        </authorList>
    </citation>
    <scope>NUCLEOTIDE SEQUENCE</scope>
    <source>
        <strain evidence="4">MAG_Ga0307966_1000010</strain>
    </source>
</reference>
<dbReference type="SUPFAM" id="SSF47336">
    <property type="entry name" value="ACP-like"/>
    <property type="match status" value="1"/>
</dbReference>
<evidence type="ECO:0000256" key="2">
    <source>
        <dbReference type="ARBA" id="ARBA00022553"/>
    </source>
</evidence>
<sequence>MDNTDSAYEILKDCSTKTKAAVLCYRKNKDVKSLSIIVIGIIEKHLEDEYKLVLKSGGDDLLITEDLGIDSIIMMEVVMNIEEVLNLSVPNEELTDLRSVGDLKFYLEKKSQGLPIPSREQLDLDNIEANLPYKKSFTFVQQAEIYGNSCTGFYRINGDELFLNKNGSSVPTSIVLESLSQLAALMLLNSKGLIPNDKLIDYSKVLFIGCDGLRCFKLCSTNDILNLKVSLESIKYPVAFFKGVVFTNKSKVVTVKNISLTFDYIK</sequence>
<evidence type="ECO:0000259" key="3">
    <source>
        <dbReference type="PROSITE" id="PS50075"/>
    </source>
</evidence>
<evidence type="ECO:0000256" key="1">
    <source>
        <dbReference type="ARBA" id="ARBA00022450"/>
    </source>
</evidence>
<protein>
    <submittedName>
        <fullName evidence="4">Phosphopantetheine-binding protein</fullName>
    </submittedName>
</protein>
<feature type="domain" description="Carrier" evidence="3">
    <location>
        <begin position="29"/>
        <end position="111"/>
    </location>
</feature>
<dbReference type="InterPro" id="IPR006162">
    <property type="entry name" value="Ppantetheine_attach_site"/>
</dbReference>
<dbReference type="Gene3D" id="1.10.1200.10">
    <property type="entry name" value="ACP-like"/>
    <property type="match status" value="1"/>
</dbReference>
<reference evidence="4" key="1">
    <citation type="journal article" date="2021" name="Front. Microbiol.">
        <title>Genome Analysis of a Verrucomicrobial Endosymbiont With a Tiny Genome Discovered in an Antarctic Lake.</title>
        <authorList>
            <person name="Williams T.J."/>
            <person name="Allen M.A."/>
            <person name="Ivanova N."/>
            <person name="Huntemann M."/>
            <person name="Haque S."/>
            <person name="Hancock A.M."/>
            <person name="Brazendale S."/>
            <person name="Cavicchioli R."/>
        </authorList>
    </citation>
    <scope>NUCLEOTIDE SEQUENCE</scope>
    <source>
        <strain evidence="4">MAG_Ga0307966_1000010</strain>
    </source>
</reference>
<keyword evidence="1" id="KW-0596">Phosphopantetheine</keyword>
<keyword evidence="2" id="KW-0597">Phosphoprotein</keyword>
<dbReference type="InterPro" id="IPR036736">
    <property type="entry name" value="ACP-like_sf"/>
</dbReference>
<dbReference type="Pfam" id="PF00550">
    <property type="entry name" value="PP-binding"/>
    <property type="match status" value="1"/>
</dbReference>
<dbReference type="InterPro" id="IPR029069">
    <property type="entry name" value="HotDog_dom_sf"/>
</dbReference>
<dbReference type="AlphaFoldDB" id="A0AA51BKT1"/>
<dbReference type="Proteomes" id="UP001238843">
    <property type="component" value="Chromosome"/>
</dbReference>
<dbReference type="EMBL" id="CP128385">
    <property type="protein sequence ID" value="WMI30487.1"/>
    <property type="molecule type" value="Genomic_DNA"/>
</dbReference>
<gene>
    <name evidence="4" type="ORF">QTO32_00110</name>
</gene>
<dbReference type="SUPFAM" id="SSF54637">
    <property type="entry name" value="Thioesterase/thiol ester dehydrase-isomerase"/>
    <property type="match status" value="1"/>
</dbReference>